<proteinExistence type="predicted"/>
<keyword evidence="2" id="KW-1185">Reference proteome</keyword>
<comment type="caution">
    <text evidence="1">The sequence shown here is derived from an EMBL/GenBank/DDBJ whole genome shotgun (WGS) entry which is preliminary data.</text>
</comment>
<accession>A0A8X6J8H2</accession>
<reference evidence="1" key="1">
    <citation type="submission" date="2020-08" db="EMBL/GenBank/DDBJ databases">
        <title>Multicomponent nature underlies the extraordinary mechanical properties of spider dragline silk.</title>
        <authorList>
            <person name="Kono N."/>
            <person name="Nakamura H."/>
            <person name="Mori M."/>
            <person name="Yoshida Y."/>
            <person name="Ohtoshi R."/>
            <person name="Malay A.D."/>
            <person name="Moran D.A.P."/>
            <person name="Tomita M."/>
            <person name="Numata K."/>
            <person name="Arakawa K."/>
        </authorList>
    </citation>
    <scope>NUCLEOTIDE SEQUENCE</scope>
</reference>
<gene>
    <name evidence="1" type="ORF">NPIL_553951</name>
</gene>
<sequence>MHEIDFPENIQNPMFPNSEVEALIKHEVVSKHQGETMYIRSNSLRTIANESYMSWLDILQFRAPRLAGGLNFEKLPYDQFLRH</sequence>
<dbReference type="EMBL" id="BMAW01044683">
    <property type="protein sequence ID" value="GFS45971.1"/>
    <property type="molecule type" value="Genomic_DNA"/>
</dbReference>
<dbReference type="AlphaFoldDB" id="A0A8X6J8H2"/>
<protein>
    <submittedName>
        <fullName evidence="1">Uncharacterized protein</fullName>
    </submittedName>
</protein>
<name>A0A8X6J8H2_NEPPI</name>
<evidence type="ECO:0000313" key="2">
    <source>
        <dbReference type="Proteomes" id="UP000887013"/>
    </source>
</evidence>
<evidence type="ECO:0000313" key="1">
    <source>
        <dbReference type="EMBL" id="GFS45971.1"/>
    </source>
</evidence>
<dbReference type="Proteomes" id="UP000887013">
    <property type="component" value="Unassembled WGS sequence"/>
</dbReference>
<organism evidence="1 2">
    <name type="scientific">Nephila pilipes</name>
    <name type="common">Giant wood spider</name>
    <name type="synonym">Nephila maculata</name>
    <dbReference type="NCBI Taxonomy" id="299642"/>
    <lineage>
        <taxon>Eukaryota</taxon>
        <taxon>Metazoa</taxon>
        <taxon>Ecdysozoa</taxon>
        <taxon>Arthropoda</taxon>
        <taxon>Chelicerata</taxon>
        <taxon>Arachnida</taxon>
        <taxon>Araneae</taxon>
        <taxon>Araneomorphae</taxon>
        <taxon>Entelegynae</taxon>
        <taxon>Araneoidea</taxon>
        <taxon>Nephilidae</taxon>
        <taxon>Nephila</taxon>
    </lineage>
</organism>